<dbReference type="AlphaFoldDB" id="A0A8T3A2Q6"/>
<evidence type="ECO:0000313" key="2">
    <source>
        <dbReference type="Proteomes" id="UP000829196"/>
    </source>
</evidence>
<dbReference type="PANTHER" id="PTHR36388">
    <property type="entry name" value="OS02G0469000 PROTEIN"/>
    <property type="match status" value="1"/>
</dbReference>
<dbReference type="Proteomes" id="UP000829196">
    <property type="component" value="Unassembled WGS sequence"/>
</dbReference>
<dbReference type="OrthoDB" id="1894296at2759"/>
<sequence length="241" mass="26743">MQNIGDLIAPALLNELDGNDENEEEVILDDDSIAAWEGFIESKSMAELISPEDLEWVDSCLVAEPELSMESWASLKEALIDSVTTFTDSYEVNNADDLDESGNGEQMEVDKEMVLGKTEIVNDQGDAAHVRARMNCNGGDDRNDGEEGIQKEIESPESIFRVWDLHEEQEGKEHELIPELTRAVSDLQVAKEREDEFLTELKQAVAESILRDKQREAIGAAITAEEGKLDDIISSMGDLSL</sequence>
<dbReference type="PANTHER" id="PTHR36388:SF1">
    <property type="entry name" value="OS02G0469000 PROTEIN"/>
    <property type="match status" value="1"/>
</dbReference>
<accession>A0A8T3A2Q6</accession>
<keyword evidence="2" id="KW-1185">Reference proteome</keyword>
<gene>
    <name evidence="1" type="ORF">KFK09_028527</name>
</gene>
<reference evidence="1" key="1">
    <citation type="journal article" date="2022" name="Front. Genet.">
        <title>Chromosome-Scale Assembly of the Dendrobium nobile Genome Provides Insights Into the Molecular Mechanism of the Biosynthesis of the Medicinal Active Ingredient of Dendrobium.</title>
        <authorList>
            <person name="Xu Q."/>
            <person name="Niu S.-C."/>
            <person name="Li K.-L."/>
            <person name="Zheng P.-J."/>
            <person name="Zhang X.-J."/>
            <person name="Jia Y."/>
            <person name="Liu Y."/>
            <person name="Niu Y.-X."/>
            <person name="Yu L.-H."/>
            <person name="Chen D.-F."/>
            <person name="Zhang G.-Q."/>
        </authorList>
    </citation>
    <scope>NUCLEOTIDE SEQUENCE</scope>
    <source>
        <tissue evidence="1">Leaf</tissue>
    </source>
</reference>
<proteinExistence type="predicted"/>
<evidence type="ECO:0000313" key="1">
    <source>
        <dbReference type="EMBL" id="KAI0488688.1"/>
    </source>
</evidence>
<organism evidence="1 2">
    <name type="scientific">Dendrobium nobile</name>
    <name type="common">Orchid</name>
    <dbReference type="NCBI Taxonomy" id="94219"/>
    <lineage>
        <taxon>Eukaryota</taxon>
        <taxon>Viridiplantae</taxon>
        <taxon>Streptophyta</taxon>
        <taxon>Embryophyta</taxon>
        <taxon>Tracheophyta</taxon>
        <taxon>Spermatophyta</taxon>
        <taxon>Magnoliopsida</taxon>
        <taxon>Liliopsida</taxon>
        <taxon>Asparagales</taxon>
        <taxon>Orchidaceae</taxon>
        <taxon>Epidendroideae</taxon>
        <taxon>Malaxideae</taxon>
        <taxon>Dendrobiinae</taxon>
        <taxon>Dendrobium</taxon>
    </lineage>
</organism>
<name>A0A8T3A2Q6_DENNO</name>
<comment type="caution">
    <text evidence="1">The sequence shown here is derived from an EMBL/GenBank/DDBJ whole genome shotgun (WGS) entry which is preliminary data.</text>
</comment>
<protein>
    <submittedName>
        <fullName evidence="1">Uncharacterized protein</fullName>
    </submittedName>
</protein>
<dbReference type="EMBL" id="JAGYWB010000019">
    <property type="protein sequence ID" value="KAI0488688.1"/>
    <property type="molecule type" value="Genomic_DNA"/>
</dbReference>
<dbReference type="SMR" id="A0A8T3A2Q6"/>